<dbReference type="GeneID" id="55967057"/>
<evidence type="ECO:0000313" key="6">
    <source>
        <dbReference type="EMBL" id="KAF4125583.1"/>
    </source>
</evidence>
<dbReference type="SUPFAM" id="SSF52518">
    <property type="entry name" value="Thiamin diphosphate-binding fold (THDP-binding)"/>
    <property type="match status" value="1"/>
</dbReference>
<dbReference type="GO" id="GO:0007584">
    <property type="term" value="P:response to nutrient"/>
    <property type="evidence" value="ECO:0007669"/>
    <property type="project" value="TreeGrafter"/>
</dbReference>
<name>A0A9P5D2X8_9HYPO</name>
<dbReference type="InterPro" id="IPR029061">
    <property type="entry name" value="THDP-binding"/>
</dbReference>
<evidence type="ECO:0000256" key="1">
    <source>
        <dbReference type="ARBA" id="ARBA00001964"/>
    </source>
</evidence>
<dbReference type="InterPro" id="IPR005475">
    <property type="entry name" value="Transketolase-like_Pyr-bd"/>
</dbReference>
<accession>A0A9P5D2X8</accession>
<dbReference type="SUPFAM" id="SSF52922">
    <property type="entry name" value="TK C-terminal domain-like"/>
    <property type="match status" value="1"/>
</dbReference>
<dbReference type="InterPro" id="IPR009014">
    <property type="entry name" value="Transketo_C/PFOR_II"/>
</dbReference>
<dbReference type="SMART" id="SM00861">
    <property type="entry name" value="Transket_pyr"/>
    <property type="match status" value="1"/>
</dbReference>
<dbReference type="PANTHER" id="PTHR42980:SF1">
    <property type="entry name" value="2-OXOISOVALERATE DEHYDROGENASE SUBUNIT BETA, MITOCHONDRIAL"/>
    <property type="match status" value="1"/>
</dbReference>
<evidence type="ECO:0000256" key="4">
    <source>
        <dbReference type="ARBA" id="ARBA00051764"/>
    </source>
</evidence>
<dbReference type="Gene3D" id="3.40.50.970">
    <property type="match status" value="1"/>
</dbReference>
<dbReference type="GO" id="GO:0006091">
    <property type="term" value="P:generation of precursor metabolites and energy"/>
    <property type="evidence" value="ECO:0007669"/>
    <property type="project" value="UniProtKB-ARBA"/>
</dbReference>
<dbReference type="Proteomes" id="UP000749293">
    <property type="component" value="Unassembled WGS sequence"/>
</dbReference>
<comment type="caution">
    <text evidence="6">The sequence shown here is derived from an EMBL/GenBank/DDBJ whole genome shotgun (WGS) entry which is preliminary data.</text>
</comment>
<evidence type="ECO:0000256" key="3">
    <source>
        <dbReference type="ARBA" id="ARBA00023002"/>
    </source>
</evidence>
<reference evidence="6" key="1">
    <citation type="submission" date="2020-03" db="EMBL/GenBank/DDBJ databases">
        <title>Site-based positive gene gene selection in Geosmithia morbida across the United States reveals a broad range of putative effectors and factors for local host and environmental adapation.</title>
        <authorList>
            <person name="Onufrak A."/>
            <person name="Murdoch R.W."/>
            <person name="Gazis R."/>
            <person name="Huff M."/>
            <person name="Staton M."/>
            <person name="Klingeman W."/>
            <person name="Hadziabdic D."/>
        </authorList>
    </citation>
    <scope>NUCLEOTIDE SEQUENCE</scope>
    <source>
        <strain evidence="6">1262</strain>
    </source>
</reference>
<dbReference type="EC" id="1.2.4.4" evidence="2"/>
<dbReference type="InterPro" id="IPR033248">
    <property type="entry name" value="Transketolase_C"/>
</dbReference>
<dbReference type="Pfam" id="PF02780">
    <property type="entry name" value="Transketolase_C"/>
    <property type="match status" value="1"/>
</dbReference>
<gene>
    <name evidence="6" type="ORF">GMORB2_0827</name>
</gene>
<feature type="domain" description="Transketolase-like pyrimidine-binding" evidence="5">
    <location>
        <begin position="80"/>
        <end position="256"/>
    </location>
</feature>
<dbReference type="OrthoDB" id="878at2759"/>
<dbReference type="GO" id="GO:0009083">
    <property type="term" value="P:branched-chain amino acid catabolic process"/>
    <property type="evidence" value="ECO:0007669"/>
    <property type="project" value="TreeGrafter"/>
</dbReference>
<dbReference type="Gene3D" id="3.40.50.920">
    <property type="match status" value="1"/>
</dbReference>
<evidence type="ECO:0000256" key="2">
    <source>
        <dbReference type="ARBA" id="ARBA00012277"/>
    </source>
</evidence>
<proteinExistence type="predicted"/>
<sequence>MRTRVVTRATCPAVAAFRHRGGGVSSWPRDHRCYSTHLPNARLNVPIDYTTTNLLAQTSQAALRSPELPEEIRRGSTRKMNLFQAVGDALNIALSTDETVVVFGEDVAFGGVFRCTMKLAETYGGDRVFNTPLNEGAIVGFGIGLAASGMRPVAEIQFADYVFPAFDQFVNEAAKYRYREGACGRHAGGLTVRMPCGGVGHGGLYHTQSPEALFTHVPGIRVVVPRSPAQAKGLLLASIRSNDPVIFMEPKILYRAAAEQVPTGDYELPLSKAEVVKQGSNVTVISYGQPLYNCMAAIARAEEDMGLSAELVDLRTVCPWDRQTIFESVRKTGRVVVVHESMKNGGVGAEVAAAIQEDPETFLRLEAPVSRTAGWDINTGLSYEKYNIPDVASTLLLPWGFSPEGTGEPNTDH</sequence>
<evidence type="ECO:0000313" key="7">
    <source>
        <dbReference type="Proteomes" id="UP000749293"/>
    </source>
</evidence>
<protein>
    <recommendedName>
        <fullName evidence="2">3-methyl-2-oxobutanoate dehydrogenase (2-methylpropanoyl-transferring)</fullName>
        <ecNumber evidence="2">1.2.4.4</ecNumber>
    </recommendedName>
</protein>
<dbReference type="RefSeq" id="XP_035324235.1">
    <property type="nucleotide sequence ID" value="XM_035462811.1"/>
</dbReference>
<comment type="catalytic activity">
    <reaction evidence="4">
        <text>N(6)-[(R)-lipoyl]-L-lysyl-[protein] + 3-methyl-2-oxobutanoate + H(+) = N(6)-[(R)-S(8)-2-methylpropanoyldihydrolipoyl]-L-lysyl-[protein] + CO2</text>
        <dbReference type="Rhea" id="RHEA:13457"/>
        <dbReference type="Rhea" id="RHEA-COMP:10474"/>
        <dbReference type="Rhea" id="RHEA-COMP:10497"/>
        <dbReference type="ChEBI" id="CHEBI:11851"/>
        <dbReference type="ChEBI" id="CHEBI:15378"/>
        <dbReference type="ChEBI" id="CHEBI:16526"/>
        <dbReference type="ChEBI" id="CHEBI:83099"/>
        <dbReference type="ChEBI" id="CHEBI:83142"/>
        <dbReference type="EC" id="1.2.4.4"/>
    </reaction>
    <physiologicalReaction direction="left-to-right" evidence="4">
        <dbReference type="Rhea" id="RHEA:13458"/>
    </physiologicalReaction>
</comment>
<dbReference type="FunFam" id="3.40.50.970:FF:000001">
    <property type="entry name" value="Pyruvate dehydrogenase E1 beta subunit"/>
    <property type="match status" value="1"/>
</dbReference>
<dbReference type="FunFam" id="3.40.50.920:FF:000001">
    <property type="entry name" value="Pyruvate dehydrogenase E1 beta subunit"/>
    <property type="match status" value="1"/>
</dbReference>
<dbReference type="EMBL" id="JAANYQ010000002">
    <property type="protein sequence ID" value="KAF4125583.1"/>
    <property type="molecule type" value="Genomic_DNA"/>
</dbReference>
<dbReference type="PANTHER" id="PTHR42980">
    <property type="entry name" value="2-OXOISOVALERATE DEHYDROGENASE SUBUNIT BETA-RELATED"/>
    <property type="match status" value="1"/>
</dbReference>
<keyword evidence="3" id="KW-0560">Oxidoreductase</keyword>
<organism evidence="6 7">
    <name type="scientific">Geosmithia morbida</name>
    <dbReference type="NCBI Taxonomy" id="1094350"/>
    <lineage>
        <taxon>Eukaryota</taxon>
        <taxon>Fungi</taxon>
        <taxon>Dikarya</taxon>
        <taxon>Ascomycota</taxon>
        <taxon>Pezizomycotina</taxon>
        <taxon>Sordariomycetes</taxon>
        <taxon>Hypocreomycetidae</taxon>
        <taxon>Hypocreales</taxon>
        <taxon>Bionectriaceae</taxon>
        <taxon>Geosmithia</taxon>
    </lineage>
</organism>
<evidence type="ECO:0000259" key="5">
    <source>
        <dbReference type="SMART" id="SM00861"/>
    </source>
</evidence>
<dbReference type="CDD" id="cd07036">
    <property type="entry name" value="TPP_PYR_E1-PDHc-beta_like"/>
    <property type="match status" value="1"/>
</dbReference>
<comment type="cofactor">
    <cofactor evidence="1">
        <name>thiamine diphosphate</name>
        <dbReference type="ChEBI" id="CHEBI:58937"/>
    </cofactor>
</comment>
<dbReference type="AlphaFoldDB" id="A0A9P5D2X8"/>
<dbReference type="Pfam" id="PF02779">
    <property type="entry name" value="Transket_pyr"/>
    <property type="match status" value="1"/>
</dbReference>
<keyword evidence="7" id="KW-1185">Reference proteome</keyword>
<dbReference type="GO" id="GO:0003863">
    <property type="term" value="F:branched-chain 2-oxo acid dehydrogenase activity"/>
    <property type="evidence" value="ECO:0007669"/>
    <property type="project" value="UniProtKB-EC"/>
</dbReference>